<evidence type="ECO:0000313" key="9">
    <source>
        <dbReference type="Proteomes" id="UP001601422"/>
    </source>
</evidence>
<keyword evidence="3 6" id="KW-1133">Transmembrane helix</keyword>
<keyword evidence="9" id="KW-1185">Reference proteome</keyword>
<dbReference type="InterPro" id="IPR011701">
    <property type="entry name" value="MFS"/>
</dbReference>
<dbReference type="PROSITE" id="PS50850">
    <property type="entry name" value="MFS"/>
    <property type="match status" value="1"/>
</dbReference>
<comment type="caution">
    <text evidence="8">The sequence shown here is derived from an EMBL/GenBank/DDBJ whole genome shotgun (WGS) entry which is preliminary data.</text>
</comment>
<feature type="transmembrane region" description="Helical" evidence="6">
    <location>
        <begin position="12"/>
        <end position="30"/>
    </location>
</feature>
<evidence type="ECO:0000256" key="5">
    <source>
        <dbReference type="SAM" id="MobiDB-lite"/>
    </source>
</evidence>
<protein>
    <submittedName>
        <fullName evidence="8">MFS transporter</fullName>
    </submittedName>
</protein>
<dbReference type="InterPro" id="IPR051788">
    <property type="entry name" value="MFS_Transporter"/>
</dbReference>
<feature type="transmembrane region" description="Helical" evidence="6">
    <location>
        <begin position="131"/>
        <end position="152"/>
    </location>
</feature>
<evidence type="ECO:0000256" key="1">
    <source>
        <dbReference type="ARBA" id="ARBA00004651"/>
    </source>
</evidence>
<evidence type="ECO:0000256" key="2">
    <source>
        <dbReference type="ARBA" id="ARBA00022692"/>
    </source>
</evidence>
<comment type="subcellular location">
    <subcellularLocation>
        <location evidence="1">Cell membrane</location>
        <topology evidence="1">Multi-pass membrane protein</topology>
    </subcellularLocation>
</comment>
<feature type="transmembrane region" description="Helical" evidence="6">
    <location>
        <begin position="268"/>
        <end position="289"/>
    </location>
</feature>
<dbReference type="Gene3D" id="1.20.1250.20">
    <property type="entry name" value="MFS general substrate transporter like domains"/>
    <property type="match status" value="2"/>
</dbReference>
<dbReference type="CDD" id="cd17393">
    <property type="entry name" value="MFS_MosC_like"/>
    <property type="match status" value="1"/>
</dbReference>
<feature type="transmembrane region" description="Helical" evidence="6">
    <location>
        <begin position="331"/>
        <end position="350"/>
    </location>
</feature>
<feature type="transmembrane region" description="Helical" evidence="6">
    <location>
        <begin position="241"/>
        <end position="261"/>
    </location>
</feature>
<feature type="domain" description="Major facilitator superfamily (MFS) profile" evidence="7">
    <location>
        <begin position="207"/>
        <end position="405"/>
    </location>
</feature>
<dbReference type="PANTHER" id="PTHR23514:SF13">
    <property type="entry name" value="INNER MEMBRANE PROTEIN YBJJ"/>
    <property type="match status" value="1"/>
</dbReference>
<dbReference type="EMBL" id="JBIAJP010000011">
    <property type="protein sequence ID" value="MFF0008111.1"/>
    <property type="molecule type" value="Genomic_DNA"/>
</dbReference>
<feature type="transmembrane region" description="Helical" evidence="6">
    <location>
        <begin position="158"/>
        <end position="183"/>
    </location>
</feature>
<feature type="region of interest" description="Disordered" evidence="5">
    <location>
        <begin position="386"/>
        <end position="405"/>
    </location>
</feature>
<evidence type="ECO:0000259" key="7">
    <source>
        <dbReference type="PROSITE" id="PS50850"/>
    </source>
</evidence>
<accession>A0ABW6N4A2</accession>
<reference evidence="8 9" key="1">
    <citation type="submission" date="2024-10" db="EMBL/GenBank/DDBJ databases">
        <title>The Natural Products Discovery Center: Release of the First 8490 Sequenced Strains for Exploring Actinobacteria Biosynthetic Diversity.</title>
        <authorList>
            <person name="Kalkreuter E."/>
            <person name="Kautsar S.A."/>
            <person name="Yang D."/>
            <person name="Bader C.D."/>
            <person name="Teijaro C.N."/>
            <person name="Fluegel L."/>
            <person name="Davis C.M."/>
            <person name="Simpson J.R."/>
            <person name="Lauterbach L."/>
            <person name="Steele A.D."/>
            <person name="Gui C."/>
            <person name="Meng S."/>
            <person name="Li G."/>
            <person name="Viehrig K."/>
            <person name="Ye F."/>
            <person name="Su P."/>
            <person name="Kiefer A.F."/>
            <person name="Nichols A."/>
            <person name="Cepeda A.J."/>
            <person name="Yan W."/>
            <person name="Fan B."/>
            <person name="Jiang Y."/>
            <person name="Adhikari A."/>
            <person name="Zheng C.-J."/>
            <person name="Schuster L."/>
            <person name="Cowan T.M."/>
            <person name="Smanski M.J."/>
            <person name="Chevrette M.G."/>
            <person name="De Carvalho L.P.S."/>
            <person name="Shen B."/>
        </authorList>
    </citation>
    <scope>NUCLEOTIDE SEQUENCE [LARGE SCALE GENOMIC DNA]</scope>
    <source>
        <strain evidence="8 9">NPDC005497</strain>
    </source>
</reference>
<organism evidence="8 9">
    <name type="scientific">Streptomyces tibetensis</name>
    <dbReference type="NCBI Taxonomy" id="2382123"/>
    <lineage>
        <taxon>Bacteria</taxon>
        <taxon>Bacillati</taxon>
        <taxon>Actinomycetota</taxon>
        <taxon>Actinomycetes</taxon>
        <taxon>Kitasatosporales</taxon>
        <taxon>Streptomycetaceae</taxon>
        <taxon>Streptomyces</taxon>
    </lineage>
</organism>
<sequence>MTDVLRRGRASLAFSFLVQGVAFALLVTRIPAIQNRYGVSDALLPAFLAAVPVLAGVGSVTTERLVKRVPPSRLLRWSQPVVLLALLGVGAGERMVELGVALAAFGLAVGVLDASMNMLGVSLQRSYGRSIMLSFHAAYSLGGIVGASLAWVGAHWQLALWVSYLPVVLVLLPAVLVGSRWYVDDRGAASVAEDQAGEGGAVVFKWLLPLCLVMTVAYIGDSTVSNWSAKYLQDVLGSSEQMATVPFNVYMVTTLLGRAIGDFGVRRFGAVAVVRGGALVAAGGFAVVATAPGAWVGMLGFTLLGLGLCVLVPQTFAAAGRLFPGASDAAVARLNVFNYVGFLVGSPLVGALGDLWSYRGAMLVPMVLVLVTLVYARSFGAQPDRYGGGHERPRTADVGRGSNGL</sequence>
<feature type="transmembrane region" description="Helical" evidence="6">
    <location>
        <begin position="203"/>
        <end position="221"/>
    </location>
</feature>
<dbReference type="Proteomes" id="UP001601422">
    <property type="component" value="Unassembled WGS sequence"/>
</dbReference>
<dbReference type="Pfam" id="PF07690">
    <property type="entry name" value="MFS_1"/>
    <property type="match status" value="1"/>
</dbReference>
<keyword evidence="2 6" id="KW-0812">Transmembrane</keyword>
<feature type="transmembrane region" description="Helical" evidence="6">
    <location>
        <begin position="98"/>
        <end position="119"/>
    </location>
</feature>
<gene>
    <name evidence="8" type="ORF">ACFYQT_32380</name>
</gene>
<feature type="transmembrane region" description="Helical" evidence="6">
    <location>
        <begin position="74"/>
        <end position="92"/>
    </location>
</feature>
<evidence type="ECO:0000256" key="4">
    <source>
        <dbReference type="ARBA" id="ARBA00023136"/>
    </source>
</evidence>
<name>A0ABW6N4A2_9ACTN</name>
<feature type="transmembrane region" description="Helical" evidence="6">
    <location>
        <begin position="295"/>
        <end position="319"/>
    </location>
</feature>
<evidence type="ECO:0000313" key="8">
    <source>
        <dbReference type="EMBL" id="MFF0008111.1"/>
    </source>
</evidence>
<dbReference type="InterPro" id="IPR036259">
    <property type="entry name" value="MFS_trans_sf"/>
</dbReference>
<proteinExistence type="predicted"/>
<keyword evidence="4 6" id="KW-0472">Membrane</keyword>
<dbReference type="RefSeq" id="WP_361945090.1">
    <property type="nucleotide sequence ID" value="NZ_JBEXVS010000081.1"/>
</dbReference>
<evidence type="ECO:0000256" key="6">
    <source>
        <dbReference type="SAM" id="Phobius"/>
    </source>
</evidence>
<feature type="transmembrane region" description="Helical" evidence="6">
    <location>
        <begin position="356"/>
        <end position="376"/>
    </location>
</feature>
<evidence type="ECO:0000256" key="3">
    <source>
        <dbReference type="ARBA" id="ARBA00022989"/>
    </source>
</evidence>
<feature type="transmembrane region" description="Helical" evidence="6">
    <location>
        <begin position="42"/>
        <end position="62"/>
    </location>
</feature>
<dbReference type="PANTHER" id="PTHR23514">
    <property type="entry name" value="BYPASS OF STOP CODON PROTEIN 6"/>
    <property type="match status" value="1"/>
</dbReference>
<feature type="compositionally biased region" description="Basic and acidic residues" evidence="5">
    <location>
        <begin position="387"/>
        <end position="397"/>
    </location>
</feature>
<dbReference type="SUPFAM" id="SSF103473">
    <property type="entry name" value="MFS general substrate transporter"/>
    <property type="match status" value="1"/>
</dbReference>
<dbReference type="InterPro" id="IPR020846">
    <property type="entry name" value="MFS_dom"/>
</dbReference>